<reference evidence="1 2" key="1">
    <citation type="submission" date="2015-04" db="EMBL/GenBank/DDBJ databases">
        <authorList>
            <person name="Syromyatnikov M.Y."/>
            <person name="Popov V.N."/>
        </authorList>
    </citation>
    <scope>NUCLEOTIDE SEQUENCE [LARGE SCALE GENOMIC DNA]</scope>
</reference>
<dbReference type="Proteomes" id="UP000183832">
    <property type="component" value="Unassembled WGS sequence"/>
</dbReference>
<evidence type="ECO:0000313" key="2">
    <source>
        <dbReference type="Proteomes" id="UP000183832"/>
    </source>
</evidence>
<evidence type="ECO:0000313" key="1">
    <source>
        <dbReference type="EMBL" id="CRL06551.1"/>
    </source>
</evidence>
<proteinExistence type="predicted"/>
<dbReference type="EMBL" id="CVRI01000067">
    <property type="protein sequence ID" value="CRL06551.1"/>
    <property type="molecule type" value="Genomic_DNA"/>
</dbReference>
<name>A0A1J1J2D7_9DIPT</name>
<dbReference type="AlphaFoldDB" id="A0A1J1J2D7"/>
<organism evidence="1 2">
    <name type="scientific">Clunio marinus</name>
    <dbReference type="NCBI Taxonomy" id="568069"/>
    <lineage>
        <taxon>Eukaryota</taxon>
        <taxon>Metazoa</taxon>
        <taxon>Ecdysozoa</taxon>
        <taxon>Arthropoda</taxon>
        <taxon>Hexapoda</taxon>
        <taxon>Insecta</taxon>
        <taxon>Pterygota</taxon>
        <taxon>Neoptera</taxon>
        <taxon>Endopterygota</taxon>
        <taxon>Diptera</taxon>
        <taxon>Nematocera</taxon>
        <taxon>Chironomoidea</taxon>
        <taxon>Chironomidae</taxon>
        <taxon>Clunio</taxon>
    </lineage>
</organism>
<keyword evidence="2" id="KW-1185">Reference proteome</keyword>
<gene>
    <name evidence="1" type="ORF">CLUMA_CG019852</name>
</gene>
<sequence>MKEEKLHIMMLSWLRAFNTSRNYHVENLILTSKKKGSKVLEKTKDSITHQQSNKSCLRRKSVTLKGVNQLNFLIIRSTEVDETKFALQSENFS</sequence>
<protein>
    <submittedName>
        <fullName evidence="1">CLUMA_CG019852, isoform A</fullName>
    </submittedName>
</protein>
<accession>A0A1J1J2D7</accession>